<dbReference type="PANTHER" id="PTHR47723:SF19">
    <property type="entry name" value="POLYNUCLEOTIDYL TRANSFERASE, RIBONUCLEASE H-LIKE SUPERFAMILY PROTEIN"/>
    <property type="match status" value="1"/>
</dbReference>
<dbReference type="PANTHER" id="PTHR47723">
    <property type="entry name" value="OS05G0353850 PROTEIN"/>
    <property type="match status" value="1"/>
</dbReference>
<gene>
    <name evidence="2" type="ORF">CEURO_LOCUS13581</name>
</gene>
<comment type="caution">
    <text evidence="2">The sequence shown here is derived from an EMBL/GenBank/DDBJ whole genome shotgun (WGS) entry which is preliminary data.</text>
</comment>
<feature type="domain" description="RNase H type-1" evidence="1">
    <location>
        <begin position="16"/>
        <end position="84"/>
    </location>
</feature>
<proteinExistence type="predicted"/>
<keyword evidence="3" id="KW-1185">Reference proteome</keyword>
<organism evidence="2 3">
    <name type="scientific">Cuscuta europaea</name>
    <name type="common">European dodder</name>
    <dbReference type="NCBI Taxonomy" id="41803"/>
    <lineage>
        <taxon>Eukaryota</taxon>
        <taxon>Viridiplantae</taxon>
        <taxon>Streptophyta</taxon>
        <taxon>Embryophyta</taxon>
        <taxon>Tracheophyta</taxon>
        <taxon>Spermatophyta</taxon>
        <taxon>Magnoliopsida</taxon>
        <taxon>eudicotyledons</taxon>
        <taxon>Gunneridae</taxon>
        <taxon>Pentapetalae</taxon>
        <taxon>asterids</taxon>
        <taxon>lamiids</taxon>
        <taxon>Solanales</taxon>
        <taxon>Convolvulaceae</taxon>
        <taxon>Cuscuteae</taxon>
        <taxon>Cuscuta</taxon>
        <taxon>Cuscuta subgen. Cuscuta</taxon>
    </lineage>
</organism>
<dbReference type="EMBL" id="CAMAPE010000035">
    <property type="protein sequence ID" value="CAH9096841.1"/>
    <property type="molecule type" value="Genomic_DNA"/>
</dbReference>
<accession>A0A9P1EDN4</accession>
<sequence>MDWLFPSGSGSYVHARGTKLAKAAGWDNIDVEFDALQIIKSISYGTIDSIAGLLIDDIREISSNFISISFSHVKRSVNRIAHDLPGAAVSLSDRYVWLYSSPSCILASLDFHFINNN</sequence>
<dbReference type="GO" id="GO:0004523">
    <property type="term" value="F:RNA-DNA hybrid ribonuclease activity"/>
    <property type="evidence" value="ECO:0007669"/>
    <property type="project" value="InterPro"/>
</dbReference>
<dbReference type="Proteomes" id="UP001152484">
    <property type="component" value="Unassembled WGS sequence"/>
</dbReference>
<evidence type="ECO:0000313" key="3">
    <source>
        <dbReference type="Proteomes" id="UP001152484"/>
    </source>
</evidence>
<dbReference type="AlphaFoldDB" id="A0A9P1EDN4"/>
<dbReference type="OrthoDB" id="1297712at2759"/>
<dbReference type="InterPro" id="IPR053151">
    <property type="entry name" value="RNase_H-like"/>
</dbReference>
<protein>
    <recommendedName>
        <fullName evidence="1">RNase H type-1 domain-containing protein</fullName>
    </recommendedName>
</protein>
<dbReference type="GO" id="GO:0003676">
    <property type="term" value="F:nucleic acid binding"/>
    <property type="evidence" value="ECO:0007669"/>
    <property type="project" value="InterPro"/>
</dbReference>
<evidence type="ECO:0000313" key="2">
    <source>
        <dbReference type="EMBL" id="CAH9096841.1"/>
    </source>
</evidence>
<name>A0A9P1EDN4_CUSEU</name>
<dbReference type="Pfam" id="PF13456">
    <property type="entry name" value="RVT_3"/>
    <property type="match status" value="1"/>
</dbReference>
<reference evidence="2" key="1">
    <citation type="submission" date="2022-07" db="EMBL/GenBank/DDBJ databases">
        <authorList>
            <person name="Macas J."/>
            <person name="Novak P."/>
            <person name="Neumann P."/>
        </authorList>
    </citation>
    <scope>NUCLEOTIDE SEQUENCE</scope>
</reference>
<evidence type="ECO:0000259" key="1">
    <source>
        <dbReference type="Pfam" id="PF13456"/>
    </source>
</evidence>
<dbReference type="InterPro" id="IPR002156">
    <property type="entry name" value="RNaseH_domain"/>
</dbReference>